<dbReference type="GO" id="GO:0016787">
    <property type="term" value="F:hydrolase activity"/>
    <property type="evidence" value="ECO:0007669"/>
    <property type="project" value="UniProtKB-KW"/>
</dbReference>
<keyword evidence="5" id="KW-1185">Reference proteome</keyword>
<dbReference type="InterPro" id="IPR029052">
    <property type="entry name" value="Metallo-depent_PP-like"/>
</dbReference>
<evidence type="ECO:0000313" key="5">
    <source>
        <dbReference type="Proteomes" id="UP000314294"/>
    </source>
</evidence>
<dbReference type="InterPro" id="IPR051558">
    <property type="entry name" value="Metallophosphoesterase_PAP"/>
</dbReference>
<name>A0A4Z2FGQ0_9TELE</name>
<proteinExistence type="predicted"/>
<evidence type="ECO:0000256" key="1">
    <source>
        <dbReference type="ARBA" id="ARBA00022729"/>
    </source>
</evidence>
<dbReference type="PANTHER" id="PTHR10161:SF28">
    <property type="entry name" value="TARTRATE-RESISTANT ACID PHOSPHATASE TYPE 5"/>
    <property type="match status" value="1"/>
</dbReference>
<evidence type="ECO:0000313" key="4">
    <source>
        <dbReference type="EMBL" id="TNN40376.1"/>
    </source>
</evidence>
<evidence type="ECO:0000256" key="2">
    <source>
        <dbReference type="ARBA" id="ARBA00022801"/>
    </source>
</evidence>
<evidence type="ECO:0000256" key="3">
    <source>
        <dbReference type="SAM" id="SignalP"/>
    </source>
</evidence>
<protein>
    <submittedName>
        <fullName evidence="4">Tartrate-resistant acid phosphatase type 5</fullName>
    </submittedName>
</protein>
<accession>A0A4Z2FGQ0</accession>
<feature type="signal peptide" evidence="3">
    <location>
        <begin position="1"/>
        <end position="18"/>
    </location>
</feature>
<keyword evidence="2" id="KW-0378">Hydrolase</keyword>
<dbReference type="Proteomes" id="UP000314294">
    <property type="component" value="Unassembled WGS sequence"/>
</dbReference>
<dbReference type="EMBL" id="SRLO01001195">
    <property type="protein sequence ID" value="TNN40376.1"/>
    <property type="molecule type" value="Genomic_DNA"/>
</dbReference>
<dbReference type="PANTHER" id="PTHR10161">
    <property type="entry name" value="TARTRATE-RESISTANT ACID PHOSPHATASE TYPE 5"/>
    <property type="match status" value="1"/>
</dbReference>
<dbReference type="SUPFAM" id="SSF56300">
    <property type="entry name" value="Metallo-dependent phosphatases"/>
    <property type="match status" value="1"/>
</dbReference>
<dbReference type="AlphaFoldDB" id="A0A4Z2FGQ0"/>
<reference evidence="4 5" key="1">
    <citation type="submission" date="2019-03" db="EMBL/GenBank/DDBJ databases">
        <title>First draft genome of Liparis tanakae, snailfish: a comprehensive survey of snailfish specific genes.</title>
        <authorList>
            <person name="Kim W."/>
            <person name="Song I."/>
            <person name="Jeong J.-H."/>
            <person name="Kim D."/>
            <person name="Kim S."/>
            <person name="Ryu S."/>
            <person name="Song J.Y."/>
            <person name="Lee S.K."/>
        </authorList>
    </citation>
    <scope>NUCLEOTIDE SEQUENCE [LARGE SCALE GENOMIC DNA]</scope>
    <source>
        <tissue evidence="4">Muscle</tissue>
    </source>
</reference>
<dbReference type="Gene3D" id="3.60.21.10">
    <property type="match status" value="1"/>
</dbReference>
<dbReference type="OrthoDB" id="411211at2759"/>
<dbReference type="GO" id="GO:0045453">
    <property type="term" value="P:bone resorption"/>
    <property type="evidence" value="ECO:0007669"/>
    <property type="project" value="TreeGrafter"/>
</dbReference>
<organism evidence="4 5">
    <name type="scientific">Liparis tanakae</name>
    <name type="common">Tanaka's snailfish</name>
    <dbReference type="NCBI Taxonomy" id="230148"/>
    <lineage>
        <taxon>Eukaryota</taxon>
        <taxon>Metazoa</taxon>
        <taxon>Chordata</taxon>
        <taxon>Craniata</taxon>
        <taxon>Vertebrata</taxon>
        <taxon>Euteleostomi</taxon>
        <taxon>Actinopterygii</taxon>
        <taxon>Neopterygii</taxon>
        <taxon>Teleostei</taxon>
        <taxon>Neoteleostei</taxon>
        <taxon>Acanthomorphata</taxon>
        <taxon>Eupercaria</taxon>
        <taxon>Perciformes</taxon>
        <taxon>Cottioidei</taxon>
        <taxon>Cottales</taxon>
        <taxon>Liparidae</taxon>
        <taxon>Liparis</taxon>
    </lineage>
</organism>
<feature type="chain" id="PRO_5021342737" evidence="3">
    <location>
        <begin position="19"/>
        <end position="107"/>
    </location>
</feature>
<keyword evidence="1 3" id="KW-0732">Signal</keyword>
<sequence length="107" mass="11776">MALTLISILIAAIPVSYCYPAVFQDLKETSTNRTSIRFLAVGDWGGLPRPPYVSPVQEVTAREMTNVAEQMGADFILALGDNFYYRGVHSVDSPRFHVSGVGYSDVF</sequence>
<comment type="caution">
    <text evidence="4">The sequence shown here is derived from an EMBL/GenBank/DDBJ whole genome shotgun (WGS) entry which is preliminary data.</text>
</comment>
<gene>
    <name evidence="4" type="primary">Acp5</name>
    <name evidence="4" type="ORF">EYF80_049465</name>
</gene>